<comment type="caution">
    <text evidence="2">The sequence shown here is derived from an EMBL/GenBank/DDBJ whole genome shotgun (WGS) entry which is preliminary data.</text>
</comment>
<dbReference type="EMBL" id="RQTJ01000033">
    <property type="protein sequence ID" value="RRA91742.1"/>
    <property type="molecule type" value="Genomic_DNA"/>
</dbReference>
<sequence length="258" mass="28102">MKIRLFLFITFIYFKKKCLKKYQFIKIVIFVLTINKKILFMKKITLTLLGLVAVSTTAVAQQEVKFGPKAGVNFANISGKDAEDNKMLIGFHVGAFAEIKFNDKFAIQPEILYSAQGAKQESSQTIVGVTTSSETTAKTSYINVPIMAKYYVAPSFAVELGPYVGFLMSADAESKTTVGSVTSEREMDIKDSTNSIDFGVGVGASFNLDNGFFIGARYNLGLTKLGKDSSQTVGGMEVSTEALDTKNAVIQVGVGYKF</sequence>
<protein>
    <submittedName>
        <fullName evidence="2">PorT family protein</fullName>
    </submittedName>
</protein>
<feature type="domain" description="Outer membrane protein beta-barrel" evidence="1">
    <location>
        <begin position="60"/>
        <end position="225"/>
    </location>
</feature>
<dbReference type="SUPFAM" id="SSF56925">
    <property type="entry name" value="OMPA-like"/>
    <property type="match status" value="1"/>
</dbReference>
<evidence type="ECO:0000313" key="2">
    <source>
        <dbReference type="EMBL" id="RRA91742.1"/>
    </source>
</evidence>
<dbReference type="AlphaFoldDB" id="A0A3P1AUR8"/>
<proteinExistence type="predicted"/>
<reference evidence="2 3" key="1">
    <citation type="submission" date="2018-11" db="EMBL/GenBank/DDBJ databases">
        <title>Flavobacterium sp. nov., YIM 102796 draft genome.</title>
        <authorList>
            <person name="Li G."/>
            <person name="Jiang Y."/>
        </authorList>
    </citation>
    <scope>NUCLEOTIDE SEQUENCE [LARGE SCALE GENOMIC DNA]</scope>
    <source>
        <strain evidence="2 3">YIM 102796</strain>
    </source>
</reference>
<evidence type="ECO:0000313" key="3">
    <source>
        <dbReference type="Proteomes" id="UP000268372"/>
    </source>
</evidence>
<dbReference type="Proteomes" id="UP000268372">
    <property type="component" value="Unassembled WGS sequence"/>
</dbReference>
<dbReference type="InterPro" id="IPR011250">
    <property type="entry name" value="OMP/PagP_B-barrel"/>
</dbReference>
<name>A0A3P1AUR8_9FLAO</name>
<dbReference type="Gene3D" id="2.40.160.20">
    <property type="match status" value="1"/>
</dbReference>
<organism evidence="2 3">
    <name type="scientific">Paenimyroides viscosum</name>
    <dbReference type="NCBI Taxonomy" id="2488729"/>
    <lineage>
        <taxon>Bacteria</taxon>
        <taxon>Pseudomonadati</taxon>
        <taxon>Bacteroidota</taxon>
        <taxon>Flavobacteriia</taxon>
        <taxon>Flavobacteriales</taxon>
        <taxon>Flavobacteriaceae</taxon>
        <taxon>Paenimyroides</taxon>
    </lineage>
</organism>
<gene>
    <name evidence="2" type="ORF">EG242_12235</name>
</gene>
<accession>A0A3P1AUR8</accession>
<dbReference type="Pfam" id="PF13568">
    <property type="entry name" value="OMP_b-brl_2"/>
    <property type="match status" value="1"/>
</dbReference>
<keyword evidence="3" id="KW-1185">Reference proteome</keyword>
<dbReference type="InterPro" id="IPR025665">
    <property type="entry name" value="Beta-barrel_OMP_2"/>
</dbReference>
<evidence type="ECO:0000259" key="1">
    <source>
        <dbReference type="Pfam" id="PF13568"/>
    </source>
</evidence>